<dbReference type="Gramene" id="C.cajan_09610.t">
    <property type="protein sequence ID" value="C.cajan_09610.t.cds1"/>
    <property type="gene ID" value="C.cajan_09610"/>
</dbReference>
<gene>
    <name evidence="1" type="ORF">KK1_009882</name>
</gene>
<feature type="non-terminal residue" evidence="1">
    <location>
        <position position="1"/>
    </location>
</feature>
<keyword evidence="2" id="KW-1185">Reference proteome</keyword>
<organism evidence="1 2">
    <name type="scientific">Cajanus cajan</name>
    <name type="common">Pigeon pea</name>
    <name type="synonym">Cajanus indicus</name>
    <dbReference type="NCBI Taxonomy" id="3821"/>
    <lineage>
        <taxon>Eukaryota</taxon>
        <taxon>Viridiplantae</taxon>
        <taxon>Streptophyta</taxon>
        <taxon>Embryophyta</taxon>
        <taxon>Tracheophyta</taxon>
        <taxon>Spermatophyta</taxon>
        <taxon>Magnoliopsida</taxon>
        <taxon>eudicotyledons</taxon>
        <taxon>Gunneridae</taxon>
        <taxon>Pentapetalae</taxon>
        <taxon>rosids</taxon>
        <taxon>fabids</taxon>
        <taxon>Fabales</taxon>
        <taxon>Fabaceae</taxon>
        <taxon>Papilionoideae</taxon>
        <taxon>50 kb inversion clade</taxon>
        <taxon>NPAAA clade</taxon>
        <taxon>indigoferoid/millettioid clade</taxon>
        <taxon>Phaseoleae</taxon>
        <taxon>Cajanus</taxon>
    </lineage>
</organism>
<name>A0A151TUD2_CAJCA</name>
<accession>A0A151TUD2</accession>
<protein>
    <submittedName>
        <fullName evidence="1">Transposon Ty3-I Gag-Pol polyprotein</fullName>
    </submittedName>
</protein>
<dbReference type="Proteomes" id="UP000075243">
    <property type="component" value="Chromosome 3"/>
</dbReference>
<dbReference type="AlphaFoldDB" id="A0A151TUD2"/>
<proteinExistence type="predicted"/>
<sequence length="68" mass="8109">GLLLLIKISEWKWDNITMDFIVGLPKFVRNNDVIWMTVDKLIKCVHFLLVNKNWSLRKLIQLCIRKIA</sequence>
<dbReference type="OMA" id="KISEWKW"/>
<evidence type="ECO:0000313" key="1">
    <source>
        <dbReference type="EMBL" id="KYP70655.1"/>
    </source>
</evidence>
<evidence type="ECO:0000313" key="2">
    <source>
        <dbReference type="Proteomes" id="UP000075243"/>
    </source>
</evidence>
<dbReference type="EMBL" id="CM003605">
    <property type="protein sequence ID" value="KYP70655.1"/>
    <property type="molecule type" value="Genomic_DNA"/>
</dbReference>
<reference evidence="1 2" key="1">
    <citation type="journal article" date="2012" name="Nat. Biotechnol.">
        <title>Draft genome sequence of pigeonpea (Cajanus cajan), an orphan legume crop of resource-poor farmers.</title>
        <authorList>
            <person name="Varshney R.K."/>
            <person name="Chen W."/>
            <person name="Li Y."/>
            <person name="Bharti A.K."/>
            <person name="Saxena R.K."/>
            <person name="Schlueter J.A."/>
            <person name="Donoghue M.T."/>
            <person name="Azam S."/>
            <person name="Fan G."/>
            <person name="Whaley A.M."/>
            <person name="Farmer A.D."/>
            <person name="Sheridan J."/>
            <person name="Iwata A."/>
            <person name="Tuteja R."/>
            <person name="Penmetsa R.V."/>
            <person name="Wu W."/>
            <person name="Upadhyaya H.D."/>
            <person name="Yang S.P."/>
            <person name="Shah T."/>
            <person name="Saxena K.B."/>
            <person name="Michael T."/>
            <person name="McCombie W.R."/>
            <person name="Yang B."/>
            <person name="Zhang G."/>
            <person name="Yang H."/>
            <person name="Wang J."/>
            <person name="Spillane C."/>
            <person name="Cook D.R."/>
            <person name="May G.D."/>
            <person name="Xu X."/>
            <person name="Jackson S.A."/>
        </authorList>
    </citation>
    <scope>NUCLEOTIDE SEQUENCE [LARGE SCALE GENOMIC DNA]</scope>
    <source>
        <strain evidence="2">cv. Asha</strain>
    </source>
</reference>
<dbReference type="PANTHER" id="PTHR45835">
    <property type="entry name" value="YALI0A06105P"/>
    <property type="match status" value="1"/>
</dbReference>
<dbReference type="PANTHER" id="PTHR45835:SF99">
    <property type="entry name" value="CHROMO DOMAIN-CONTAINING PROTEIN-RELATED"/>
    <property type="match status" value="1"/>
</dbReference>